<evidence type="ECO:0000313" key="5">
    <source>
        <dbReference type="EMBL" id="SHJ87898.1"/>
    </source>
</evidence>
<name>A0A1M6MWM9_9BACT</name>
<dbReference type="Pfam" id="PF13414">
    <property type="entry name" value="TPR_11"/>
    <property type="match status" value="1"/>
</dbReference>
<evidence type="ECO:0000256" key="1">
    <source>
        <dbReference type="ARBA" id="ARBA00022737"/>
    </source>
</evidence>
<dbReference type="PANTHER" id="PTHR44227:SF3">
    <property type="entry name" value="PROTEIN O-MANNOSYL-TRANSFERASE TMTC4"/>
    <property type="match status" value="1"/>
</dbReference>
<feature type="transmembrane region" description="Helical" evidence="4">
    <location>
        <begin position="93"/>
        <end position="114"/>
    </location>
</feature>
<dbReference type="SMART" id="SM00028">
    <property type="entry name" value="TPR"/>
    <property type="match status" value="3"/>
</dbReference>
<keyword evidence="2 3" id="KW-0802">TPR repeat</keyword>
<dbReference type="PANTHER" id="PTHR44227">
    <property type="match status" value="1"/>
</dbReference>
<evidence type="ECO:0000256" key="3">
    <source>
        <dbReference type="PROSITE-ProRule" id="PRU00339"/>
    </source>
</evidence>
<dbReference type="InterPro" id="IPR011990">
    <property type="entry name" value="TPR-like_helical_dom_sf"/>
</dbReference>
<dbReference type="EMBL" id="FQZU01000013">
    <property type="protein sequence ID" value="SHJ87898.1"/>
    <property type="molecule type" value="Genomic_DNA"/>
</dbReference>
<feature type="repeat" description="TPR" evidence="3">
    <location>
        <begin position="485"/>
        <end position="518"/>
    </location>
</feature>
<feature type="transmembrane region" description="Helical" evidence="4">
    <location>
        <begin position="291"/>
        <end position="311"/>
    </location>
</feature>
<keyword evidence="4" id="KW-1133">Transmembrane helix</keyword>
<evidence type="ECO:0000313" key="6">
    <source>
        <dbReference type="Proteomes" id="UP000183994"/>
    </source>
</evidence>
<feature type="transmembrane region" description="Helical" evidence="4">
    <location>
        <begin position="251"/>
        <end position="270"/>
    </location>
</feature>
<dbReference type="OrthoDB" id="127293at2"/>
<feature type="transmembrane region" description="Helical" evidence="4">
    <location>
        <begin position="174"/>
        <end position="202"/>
    </location>
</feature>
<keyword evidence="4" id="KW-0812">Transmembrane</keyword>
<feature type="transmembrane region" description="Helical" evidence="4">
    <location>
        <begin position="373"/>
        <end position="394"/>
    </location>
</feature>
<dbReference type="Gene3D" id="1.25.40.10">
    <property type="entry name" value="Tetratricopeptide repeat domain"/>
    <property type="match status" value="1"/>
</dbReference>
<proteinExistence type="predicted"/>
<dbReference type="STRING" id="1121393.SAMN02745216_02468"/>
<reference evidence="6" key="1">
    <citation type="submission" date="2016-11" db="EMBL/GenBank/DDBJ databases">
        <authorList>
            <person name="Varghese N."/>
            <person name="Submissions S."/>
        </authorList>
    </citation>
    <scope>NUCLEOTIDE SEQUENCE [LARGE SCALE GENOMIC DNA]</scope>
    <source>
        <strain evidence="6">DSM 16219</strain>
    </source>
</reference>
<feature type="repeat" description="TPR" evidence="3">
    <location>
        <begin position="417"/>
        <end position="450"/>
    </location>
</feature>
<sequence length="538" mass="59528">MENSQTARTRLNMHIAAGTLLAAAVLGIYAQSLGFDFIDLDDGVYVTQNPMVQAGLTAQGVAWAFQTLHGGFWIPLTWISLMADQSLFGGGAWGFHLTNMLLHLANSLLVLQVLSPLTKSFRLSFISALIFAVHPLHVESVCWVSERKDVLFAFFFLLGIGAYGRYVQSRKRAWLLWIFCAGFLSLAAKPMAVALPFILLILDYWPLNRFSRGKVRCLILEKIPLALMCLGFGLITLYAQNLYRGVQSLDAVPLAARIGGAVYAYGWYALKSLWPLNLGVFYPHPGMDLPVYQAVLAGVFFAAAAGLTWRFRERTPWLTAGWFFFIVALLPVIGLVQSGLQGRADRFMYIPLLGLIIGAVWTGDWLIRKRDSLAKPGIGLAAAFVIFLFVLSTLQAREWRDSITLYAHTLDVTKKNYMVHEYLGSSLAARGRLDEAVQEYEKALAINPRHGDAWYGLGCLAVNRGEFEEGAEYFRQALAWEPDHVEALFGLAAAQIQLGDVSAAAKNLKKVLAADPGHVQAGKRLQTLMDGTSKAMWD</sequence>
<feature type="transmembrane region" description="Helical" evidence="4">
    <location>
        <begin position="317"/>
        <end position="336"/>
    </location>
</feature>
<feature type="repeat" description="TPR" evidence="3">
    <location>
        <begin position="451"/>
        <end position="484"/>
    </location>
</feature>
<dbReference type="Pfam" id="PF14559">
    <property type="entry name" value="TPR_19"/>
    <property type="match status" value="1"/>
</dbReference>
<accession>A0A1M6MWM9</accession>
<dbReference type="AlphaFoldDB" id="A0A1M6MWM9"/>
<gene>
    <name evidence="5" type="ORF">SAMN02745216_02468</name>
</gene>
<evidence type="ECO:0000256" key="2">
    <source>
        <dbReference type="ARBA" id="ARBA00022803"/>
    </source>
</evidence>
<feature type="transmembrane region" description="Helical" evidence="4">
    <location>
        <begin position="120"/>
        <end position="138"/>
    </location>
</feature>
<feature type="transmembrane region" description="Helical" evidence="4">
    <location>
        <begin position="150"/>
        <end position="168"/>
    </location>
</feature>
<organism evidence="5 6">
    <name type="scientific">Desulfatibacillum alkenivorans DSM 16219</name>
    <dbReference type="NCBI Taxonomy" id="1121393"/>
    <lineage>
        <taxon>Bacteria</taxon>
        <taxon>Pseudomonadati</taxon>
        <taxon>Thermodesulfobacteriota</taxon>
        <taxon>Desulfobacteria</taxon>
        <taxon>Desulfobacterales</taxon>
        <taxon>Desulfatibacillaceae</taxon>
        <taxon>Desulfatibacillum</taxon>
    </lineage>
</organism>
<dbReference type="Proteomes" id="UP000183994">
    <property type="component" value="Unassembled WGS sequence"/>
</dbReference>
<dbReference type="SUPFAM" id="SSF48452">
    <property type="entry name" value="TPR-like"/>
    <property type="match status" value="1"/>
</dbReference>
<keyword evidence="4" id="KW-0472">Membrane</keyword>
<dbReference type="RefSeq" id="WP_083610979.1">
    <property type="nucleotide sequence ID" value="NZ_FQZU01000013.1"/>
</dbReference>
<evidence type="ECO:0000256" key="4">
    <source>
        <dbReference type="SAM" id="Phobius"/>
    </source>
</evidence>
<keyword evidence="1" id="KW-0677">Repeat</keyword>
<feature type="transmembrane region" description="Helical" evidence="4">
    <location>
        <begin position="348"/>
        <end position="367"/>
    </location>
</feature>
<feature type="transmembrane region" description="Helical" evidence="4">
    <location>
        <begin position="223"/>
        <end position="239"/>
    </location>
</feature>
<dbReference type="InterPro" id="IPR052346">
    <property type="entry name" value="O-mannosyl-transferase_TMTC"/>
</dbReference>
<dbReference type="PROSITE" id="PS50005">
    <property type="entry name" value="TPR"/>
    <property type="match status" value="3"/>
</dbReference>
<protein>
    <submittedName>
        <fullName evidence="5">Tetratricopeptide repeat-containing protein</fullName>
    </submittedName>
</protein>
<keyword evidence="6" id="KW-1185">Reference proteome</keyword>
<dbReference type="InterPro" id="IPR019734">
    <property type="entry name" value="TPR_rpt"/>
</dbReference>